<dbReference type="GO" id="GO:0008610">
    <property type="term" value="P:lipid biosynthetic process"/>
    <property type="evidence" value="ECO:0007669"/>
    <property type="project" value="TreeGrafter"/>
</dbReference>
<dbReference type="Pfam" id="PF00975">
    <property type="entry name" value="Thioesterase"/>
    <property type="match status" value="1"/>
</dbReference>
<gene>
    <name evidence="3" type="ORF">NIES806_10660</name>
</gene>
<dbReference type="KEGG" id="dcm:NIES806_10660"/>
<protein>
    <submittedName>
        <fullName evidence="3">Thioesterase</fullName>
    </submittedName>
</protein>
<dbReference type="OrthoDB" id="2213423at2"/>
<dbReference type="RefSeq" id="WP_096664916.1">
    <property type="nucleotide sequence ID" value="NZ_AP018316.1"/>
</dbReference>
<comment type="similarity">
    <text evidence="1">Belongs to the thioesterase family.</text>
</comment>
<sequence>MTTETTFTNWITCPQPNSRAKLRLFCFAYAGGSATIFRTWADDLPATIELCPIEIPGRGKQIKSPPYTKIQPLVPAIATNIIPYLDKPYAFIGYSMGSLISFELIRLLRSEYNFHPLHLFVAAHQAPQLSAEKPPISQLPDTDFLAKISQLNGTPQEVLNNADLMQIFLPIVRADFTVLESYIYTPQPPLDCPITAFGGLQDPRVSYTAIAAWEKQTVAPFLLQMIDGDHFFINTAKTTLLNHLIQSLQSYF</sequence>
<evidence type="ECO:0000259" key="2">
    <source>
        <dbReference type="Pfam" id="PF00975"/>
    </source>
</evidence>
<name>A0A1Z4V015_9CYAN</name>
<dbReference type="AlphaFoldDB" id="A0A1Z4V015"/>
<organism evidence="3 4">
    <name type="scientific">Dolichospermum compactum NIES-806</name>
    <dbReference type="NCBI Taxonomy" id="1973481"/>
    <lineage>
        <taxon>Bacteria</taxon>
        <taxon>Bacillati</taxon>
        <taxon>Cyanobacteriota</taxon>
        <taxon>Cyanophyceae</taxon>
        <taxon>Nostocales</taxon>
        <taxon>Aphanizomenonaceae</taxon>
        <taxon>Dolichospermum</taxon>
        <taxon>Dolichospermum compactum</taxon>
    </lineage>
</organism>
<evidence type="ECO:0000256" key="1">
    <source>
        <dbReference type="ARBA" id="ARBA00007169"/>
    </source>
</evidence>
<dbReference type="InterPro" id="IPR029058">
    <property type="entry name" value="AB_hydrolase_fold"/>
</dbReference>
<dbReference type="PANTHER" id="PTHR11487">
    <property type="entry name" value="THIOESTERASE"/>
    <property type="match status" value="1"/>
</dbReference>
<accession>A0A1Z4V015</accession>
<dbReference type="InterPro" id="IPR012223">
    <property type="entry name" value="TEII"/>
</dbReference>
<proteinExistence type="inferred from homology"/>
<evidence type="ECO:0000313" key="3">
    <source>
        <dbReference type="EMBL" id="BAZ84872.1"/>
    </source>
</evidence>
<dbReference type="EMBL" id="AP018316">
    <property type="protein sequence ID" value="BAZ84872.1"/>
    <property type="molecule type" value="Genomic_DNA"/>
</dbReference>
<dbReference type="SUPFAM" id="SSF53474">
    <property type="entry name" value="alpha/beta-Hydrolases"/>
    <property type="match status" value="1"/>
</dbReference>
<feature type="domain" description="Thioesterase" evidence="2">
    <location>
        <begin position="23"/>
        <end position="246"/>
    </location>
</feature>
<evidence type="ECO:0000313" key="4">
    <source>
        <dbReference type="Proteomes" id="UP000218702"/>
    </source>
</evidence>
<dbReference type="Proteomes" id="UP000218702">
    <property type="component" value="Chromosome"/>
</dbReference>
<reference evidence="3 4" key="1">
    <citation type="submission" date="2017-06" db="EMBL/GenBank/DDBJ databases">
        <title>Genome sequencing of cyanobaciteial culture collection at National Institute for Environmental Studies (NIES).</title>
        <authorList>
            <person name="Hirose Y."/>
            <person name="Shimura Y."/>
            <person name="Fujisawa T."/>
            <person name="Nakamura Y."/>
            <person name="Kawachi M."/>
        </authorList>
    </citation>
    <scope>NUCLEOTIDE SEQUENCE [LARGE SCALE GENOMIC DNA]</scope>
    <source>
        <strain evidence="3 4">NIES-806</strain>
    </source>
</reference>
<dbReference type="PANTHER" id="PTHR11487:SF0">
    <property type="entry name" value="S-ACYL FATTY ACID SYNTHASE THIOESTERASE, MEDIUM CHAIN"/>
    <property type="match status" value="1"/>
</dbReference>
<keyword evidence="4" id="KW-1185">Reference proteome</keyword>
<dbReference type="Gene3D" id="3.40.50.1820">
    <property type="entry name" value="alpha/beta hydrolase"/>
    <property type="match status" value="1"/>
</dbReference>
<dbReference type="InterPro" id="IPR001031">
    <property type="entry name" value="Thioesterase"/>
</dbReference>